<dbReference type="InterPro" id="IPR010432">
    <property type="entry name" value="RDD"/>
</dbReference>
<dbReference type="OrthoDB" id="762068at2"/>
<dbReference type="EMBL" id="SGXA01000002">
    <property type="protein sequence ID" value="RZS71991.1"/>
    <property type="molecule type" value="Genomic_DNA"/>
</dbReference>
<keyword evidence="4 5" id="KW-0472">Membrane</keyword>
<evidence type="ECO:0000256" key="4">
    <source>
        <dbReference type="ARBA" id="ARBA00023136"/>
    </source>
</evidence>
<dbReference type="AlphaFoldDB" id="A0A4V2F109"/>
<dbReference type="Pfam" id="PF06271">
    <property type="entry name" value="RDD"/>
    <property type="match status" value="1"/>
</dbReference>
<evidence type="ECO:0000313" key="7">
    <source>
        <dbReference type="EMBL" id="RZS71991.1"/>
    </source>
</evidence>
<reference evidence="7 8" key="1">
    <citation type="submission" date="2019-02" db="EMBL/GenBank/DDBJ databases">
        <title>Genomic Encyclopedia of Type Strains, Phase IV (KMG-IV): sequencing the most valuable type-strain genomes for metagenomic binning, comparative biology and taxonomic classification.</title>
        <authorList>
            <person name="Goeker M."/>
        </authorList>
    </citation>
    <scope>NUCLEOTIDE SEQUENCE [LARGE SCALE GENOMIC DNA]</scope>
    <source>
        <strain evidence="7 8">DSM 18116</strain>
    </source>
</reference>
<evidence type="ECO:0000259" key="6">
    <source>
        <dbReference type="Pfam" id="PF06271"/>
    </source>
</evidence>
<evidence type="ECO:0000256" key="2">
    <source>
        <dbReference type="ARBA" id="ARBA00022692"/>
    </source>
</evidence>
<sequence>MKNLKIVAIALIPLTLIAYLFVWDFGVQRYFYTLLSESGYRPKSWTELFKYFIAQVIGLFEIVGPVVYFLTTSQAIKIKIYSLLRYMAVMGLLFSIPSLFWHLTQNHDFDLKILSIYIYYLISIFIAVVLWLVKPEDDVDFVSLADYEMVAYSSAGQRLLNYFVDTVYFSTINFSWLIYYDPEIYNTSSGVWLNLAGTSINFILYYFFAELLFRRTIGKILTNTCVVATHGKMGPARILGRSLARLIPFDVLSFLWNGNWHDKVSGTTVVHAHSWEDIVFEGEEKEAN</sequence>
<feature type="transmembrane region" description="Helical" evidence="5">
    <location>
        <begin position="159"/>
        <end position="179"/>
    </location>
</feature>
<feature type="transmembrane region" description="Helical" evidence="5">
    <location>
        <begin position="51"/>
        <end position="71"/>
    </location>
</feature>
<protein>
    <submittedName>
        <fullName evidence="7">RDD family protein</fullName>
    </submittedName>
</protein>
<feature type="transmembrane region" description="Helical" evidence="5">
    <location>
        <begin position="7"/>
        <end position="31"/>
    </location>
</feature>
<evidence type="ECO:0000313" key="8">
    <source>
        <dbReference type="Proteomes" id="UP000293874"/>
    </source>
</evidence>
<evidence type="ECO:0000256" key="1">
    <source>
        <dbReference type="ARBA" id="ARBA00004141"/>
    </source>
</evidence>
<organism evidence="7 8">
    <name type="scientific">Pseudobacter ginsenosidimutans</name>
    <dbReference type="NCBI Taxonomy" id="661488"/>
    <lineage>
        <taxon>Bacteria</taxon>
        <taxon>Pseudomonadati</taxon>
        <taxon>Bacteroidota</taxon>
        <taxon>Chitinophagia</taxon>
        <taxon>Chitinophagales</taxon>
        <taxon>Chitinophagaceae</taxon>
        <taxon>Pseudobacter</taxon>
    </lineage>
</organism>
<keyword evidence="2 5" id="KW-0812">Transmembrane</keyword>
<keyword evidence="8" id="KW-1185">Reference proteome</keyword>
<accession>A0A4V2F109</accession>
<feature type="transmembrane region" description="Helical" evidence="5">
    <location>
        <begin position="83"/>
        <end position="104"/>
    </location>
</feature>
<feature type="transmembrane region" description="Helical" evidence="5">
    <location>
        <begin position="116"/>
        <end position="133"/>
    </location>
</feature>
<gene>
    <name evidence="7" type="ORF">EV199_3905</name>
</gene>
<keyword evidence="3 5" id="KW-1133">Transmembrane helix</keyword>
<comment type="subcellular location">
    <subcellularLocation>
        <location evidence="1">Membrane</location>
        <topology evidence="1">Multi-pass membrane protein</topology>
    </subcellularLocation>
</comment>
<dbReference type="RefSeq" id="WP_130542456.1">
    <property type="nucleotide sequence ID" value="NZ_CP042431.1"/>
</dbReference>
<dbReference type="Proteomes" id="UP000293874">
    <property type="component" value="Unassembled WGS sequence"/>
</dbReference>
<evidence type="ECO:0000256" key="5">
    <source>
        <dbReference type="SAM" id="Phobius"/>
    </source>
</evidence>
<comment type="caution">
    <text evidence="7">The sequence shown here is derived from an EMBL/GenBank/DDBJ whole genome shotgun (WGS) entry which is preliminary data.</text>
</comment>
<name>A0A4V2F109_9BACT</name>
<evidence type="ECO:0000256" key="3">
    <source>
        <dbReference type="ARBA" id="ARBA00022989"/>
    </source>
</evidence>
<dbReference type="GO" id="GO:0016020">
    <property type="term" value="C:membrane"/>
    <property type="evidence" value="ECO:0007669"/>
    <property type="project" value="UniProtKB-SubCell"/>
</dbReference>
<feature type="domain" description="RDD" evidence="6">
    <location>
        <begin position="152"/>
        <end position="255"/>
    </location>
</feature>
<feature type="transmembrane region" description="Helical" evidence="5">
    <location>
        <begin position="191"/>
        <end position="213"/>
    </location>
</feature>
<proteinExistence type="predicted"/>